<evidence type="ECO:0000313" key="3">
    <source>
        <dbReference type="Proteomes" id="UP001497522"/>
    </source>
</evidence>
<proteinExistence type="predicted"/>
<dbReference type="EMBL" id="OZ023703">
    <property type="protein sequence ID" value="CAK9871954.1"/>
    <property type="molecule type" value="Genomic_DNA"/>
</dbReference>
<dbReference type="InterPro" id="IPR038694">
    <property type="entry name" value="DUF427_sf"/>
</dbReference>
<feature type="domain" description="DUF427" evidence="1">
    <location>
        <begin position="110"/>
        <end position="201"/>
    </location>
</feature>
<gene>
    <name evidence="2" type="ORF">CSSPJE1EN2_LOCUS14551</name>
</gene>
<evidence type="ECO:0000259" key="1">
    <source>
        <dbReference type="Pfam" id="PF04248"/>
    </source>
</evidence>
<protein>
    <recommendedName>
        <fullName evidence="1">DUF427 domain-containing protein</fullName>
    </recommendedName>
</protein>
<dbReference type="PANTHER" id="PTHR43058:SF1">
    <property type="entry name" value="DUF427 DOMAIN-CONTAINING PROTEIN"/>
    <property type="match status" value="1"/>
</dbReference>
<dbReference type="InterPro" id="IPR007361">
    <property type="entry name" value="DUF427"/>
</dbReference>
<name>A0ABP1BAU7_9BRYO</name>
<evidence type="ECO:0000313" key="2">
    <source>
        <dbReference type="EMBL" id="CAK9871954.1"/>
    </source>
</evidence>
<dbReference type="Pfam" id="PF04248">
    <property type="entry name" value="NTP_transf_9"/>
    <property type="match status" value="1"/>
</dbReference>
<reference evidence="2 3" key="1">
    <citation type="submission" date="2024-03" db="EMBL/GenBank/DDBJ databases">
        <authorList>
            <consortium name="ELIXIR-Norway"/>
            <consortium name="Elixir Norway"/>
        </authorList>
    </citation>
    <scope>NUCLEOTIDE SEQUENCE [LARGE SCALE GENOMIC DNA]</scope>
</reference>
<keyword evidence="3" id="KW-1185">Reference proteome</keyword>
<dbReference type="PANTHER" id="PTHR43058">
    <property type="entry name" value="SLR0655 PROTEIN"/>
    <property type="match status" value="1"/>
</dbReference>
<organism evidence="2 3">
    <name type="scientific">Sphagnum jensenii</name>
    <dbReference type="NCBI Taxonomy" id="128206"/>
    <lineage>
        <taxon>Eukaryota</taxon>
        <taxon>Viridiplantae</taxon>
        <taxon>Streptophyta</taxon>
        <taxon>Embryophyta</taxon>
        <taxon>Bryophyta</taxon>
        <taxon>Sphagnophytina</taxon>
        <taxon>Sphagnopsida</taxon>
        <taxon>Sphagnales</taxon>
        <taxon>Sphagnaceae</taxon>
        <taxon>Sphagnum</taxon>
    </lineage>
</organism>
<accession>A0ABP1BAU7</accession>
<sequence>MLGLTTPGCSNAGILVVGVLQKVQQQQQQKLLSSIKFGGVCLHFGSLLPPPPELCRAKRWRGGYSTGAIASGSAAASSMGNVQREKVGPGQESVWDYPRPPRLEAVPERVKIVFNSKVIADTTSAYRVLETSHPPVYYIPQKDIKMEYVRKAAGSSFCEWKGNATYWSVNVDGQSAEKVGWSYEEPTSQFLPIRSYLAFYAAPMDACYVGDEKAEPQPGGFYGGWVTSRVVGPFKGGPGSWGW</sequence>
<dbReference type="Proteomes" id="UP001497522">
    <property type="component" value="Chromosome 2"/>
</dbReference>
<dbReference type="Gene3D" id="2.170.150.40">
    <property type="entry name" value="Domain of unknown function (DUF427)"/>
    <property type="match status" value="1"/>
</dbReference>